<proteinExistence type="predicted"/>
<evidence type="ECO:0000313" key="1">
    <source>
        <dbReference type="EMBL" id="TNV82757.1"/>
    </source>
</evidence>
<reference evidence="1" key="1">
    <citation type="submission" date="2019-06" db="EMBL/GenBank/DDBJ databases">
        <authorList>
            <person name="Zheng W."/>
        </authorList>
    </citation>
    <scope>NUCLEOTIDE SEQUENCE</scope>
    <source>
        <strain evidence="1">QDHG01</strain>
    </source>
</reference>
<evidence type="ECO:0000313" key="2">
    <source>
        <dbReference type="Proteomes" id="UP000785679"/>
    </source>
</evidence>
<name>A0A8J8T553_HALGN</name>
<organism evidence="1 2">
    <name type="scientific">Halteria grandinella</name>
    <dbReference type="NCBI Taxonomy" id="5974"/>
    <lineage>
        <taxon>Eukaryota</taxon>
        <taxon>Sar</taxon>
        <taxon>Alveolata</taxon>
        <taxon>Ciliophora</taxon>
        <taxon>Intramacronucleata</taxon>
        <taxon>Spirotrichea</taxon>
        <taxon>Stichotrichia</taxon>
        <taxon>Sporadotrichida</taxon>
        <taxon>Halteriidae</taxon>
        <taxon>Halteria</taxon>
    </lineage>
</organism>
<dbReference type="EMBL" id="RRYP01004580">
    <property type="protein sequence ID" value="TNV82757.1"/>
    <property type="molecule type" value="Genomic_DNA"/>
</dbReference>
<dbReference type="Proteomes" id="UP000785679">
    <property type="component" value="Unassembled WGS sequence"/>
</dbReference>
<accession>A0A8J8T553</accession>
<keyword evidence="2" id="KW-1185">Reference proteome</keyword>
<dbReference type="AlphaFoldDB" id="A0A8J8T553"/>
<protein>
    <submittedName>
        <fullName evidence="1">Uncharacterized protein</fullName>
    </submittedName>
</protein>
<sequence length="382" mass="44349">MMYSAADDSVEAFLTNECLLKVDSTAAPFFRKMGFKSKQQLIAYLPNLSVSDLTQLGLPEAEASAIMRHSNKTSPKKTNNRMFPRLASKYLTLLIVGYAFVQPEAIDLGYLCQGYRLLLIKNYQLFKKAVFKAEKKVLKSVFELLDERWLSKRYRLCYKWECDDEKDVADCLVLLGDRLHFHSITIKQSRLHMFSKFRPINMEIRQCTDILLLSISIPHSVADLTLNLKETNPLSFEGVCIRKFRNLQLYNCKQTVDILSRFATATDSLTINGDCLEEPGVMEYLAQMECQKIIVQTWNVMQEKLREFFSCQSKANKFIDCEFIDYSQIGQYDWACNYFTQICLNEKINIQIDKQIEDVEVFFETLFNGSLKLFKHKSIHSN</sequence>
<comment type="caution">
    <text evidence="1">The sequence shown here is derived from an EMBL/GenBank/DDBJ whole genome shotgun (WGS) entry which is preliminary data.</text>
</comment>
<gene>
    <name evidence="1" type="ORF">FGO68_gene11753</name>
</gene>